<sequence length="157" mass="17403">PTLRLYYVLPKYPGRAFPRARAPRDRPLANGRSLGSWTKVGKGGTPREIFAAVRKKNREELIGIENRVGGGGGMCRASELVAHGRRAPRSAASFETVKCADGSRAGTFLIFFFLFFLLGCCYWGKNDEKKKKKKRTRKSRSAISIRSFFTASASLPA</sequence>
<keyword evidence="1" id="KW-1133">Transmembrane helix</keyword>
<evidence type="ECO:0000256" key="1">
    <source>
        <dbReference type="SAM" id="Phobius"/>
    </source>
</evidence>
<dbReference type="Proteomes" id="UP000673691">
    <property type="component" value="Unassembled WGS sequence"/>
</dbReference>
<feature type="transmembrane region" description="Helical" evidence="1">
    <location>
        <begin position="105"/>
        <end position="124"/>
    </location>
</feature>
<evidence type="ECO:0000313" key="2">
    <source>
        <dbReference type="EMBL" id="KAG5457436.1"/>
    </source>
</evidence>
<comment type="caution">
    <text evidence="2">The sequence shown here is derived from an EMBL/GenBank/DDBJ whole genome shotgun (WGS) entry which is preliminary data.</text>
</comment>
<organism evidence="2 3">
    <name type="scientific">Olpidium bornovanus</name>
    <dbReference type="NCBI Taxonomy" id="278681"/>
    <lineage>
        <taxon>Eukaryota</taxon>
        <taxon>Fungi</taxon>
        <taxon>Fungi incertae sedis</taxon>
        <taxon>Olpidiomycota</taxon>
        <taxon>Olpidiomycotina</taxon>
        <taxon>Olpidiomycetes</taxon>
        <taxon>Olpidiales</taxon>
        <taxon>Olpidiaceae</taxon>
        <taxon>Olpidium</taxon>
    </lineage>
</organism>
<reference evidence="2 3" key="1">
    <citation type="journal article" name="Sci. Rep.">
        <title>Genome-scale phylogenetic analyses confirm Olpidium as the closest living zoosporic fungus to the non-flagellated, terrestrial fungi.</title>
        <authorList>
            <person name="Chang Y."/>
            <person name="Rochon D."/>
            <person name="Sekimoto S."/>
            <person name="Wang Y."/>
            <person name="Chovatia M."/>
            <person name="Sandor L."/>
            <person name="Salamov A."/>
            <person name="Grigoriev I.V."/>
            <person name="Stajich J.E."/>
            <person name="Spatafora J.W."/>
        </authorList>
    </citation>
    <scope>NUCLEOTIDE SEQUENCE [LARGE SCALE GENOMIC DNA]</scope>
    <source>
        <strain evidence="2">S191</strain>
    </source>
</reference>
<name>A0A8H7ZQ39_9FUNG</name>
<protein>
    <submittedName>
        <fullName evidence="2">Uncharacterized protein</fullName>
    </submittedName>
</protein>
<dbReference type="AlphaFoldDB" id="A0A8H7ZQ39"/>
<proteinExistence type="predicted"/>
<accession>A0A8H7ZQ39</accession>
<keyword evidence="1" id="KW-0812">Transmembrane</keyword>
<evidence type="ECO:0000313" key="3">
    <source>
        <dbReference type="Proteomes" id="UP000673691"/>
    </source>
</evidence>
<dbReference type="EMBL" id="JAEFCI010010085">
    <property type="protein sequence ID" value="KAG5457436.1"/>
    <property type="molecule type" value="Genomic_DNA"/>
</dbReference>
<keyword evidence="1" id="KW-0472">Membrane</keyword>
<gene>
    <name evidence="2" type="ORF">BJ554DRAFT_2551</name>
</gene>
<keyword evidence="3" id="KW-1185">Reference proteome</keyword>
<feature type="non-terminal residue" evidence="2">
    <location>
        <position position="1"/>
    </location>
</feature>